<dbReference type="EMBL" id="AMZN01000111">
    <property type="protein sequence ID" value="ELR68508.1"/>
    <property type="molecule type" value="Genomic_DNA"/>
</dbReference>
<evidence type="ECO:0000256" key="3">
    <source>
        <dbReference type="ARBA" id="ARBA00022679"/>
    </source>
</evidence>
<dbReference type="Pfam" id="PF00535">
    <property type="entry name" value="Glycos_transf_2"/>
    <property type="match status" value="1"/>
</dbReference>
<keyword evidence="3 5" id="KW-0808">Transferase</keyword>
<dbReference type="PANTHER" id="PTHR43179:SF12">
    <property type="entry name" value="GALACTOFURANOSYLTRANSFERASE GLFT2"/>
    <property type="match status" value="1"/>
</dbReference>
<accession>L8JJT0</accession>
<protein>
    <submittedName>
        <fullName evidence="5">Glycosyl transferase, family 2</fullName>
    </submittedName>
</protein>
<organism evidence="5 6">
    <name type="scientific">Fulvivirga imtechensis AK7</name>
    <dbReference type="NCBI Taxonomy" id="1237149"/>
    <lineage>
        <taxon>Bacteria</taxon>
        <taxon>Pseudomonadati</taxon>
        <taxon>Bacteroidota</taxon>
        <taxon>Cytophagia</taxon>
        <taxon>Cytophagales</taxon>
        <taxon>Fulvivirgaceae</taxon>
        <taxon>Fulvivirga</taxon>
    </lineage>
</organism>
<dbReference type="eggNOG" id="COG1216">
    <property type="taxonomic scope" value="Bacteria"/>
</dbReference>
<comment type="similarity">
    <text evidence="1">Belongs to the glycosyltransferase 2 family.</text>
</comment>
<dbReference type="AlphaFoldDB" id="L8JJT0"/>
<evidence type="ECO:0000256" key="2">
    <source>
        <dbReference type="ARBA" id="ARBA00022676"/>
    </source>
</evidence>
<keyword evidence="2" id="KW-0328">Glycosyltransferase</keyword>
<evidence type="ECO:0000313" key="5">
    <source>
        <dbReference type="EMBL" id="ELR68508.1"/>
    </source>
</evidence>
<dbReference type="PANTHER" id="PTHR43179">
    <property type="entry name" value="RHAMNOSYLTRANSFERASE WBBL"/>
    <property type="match status" value="1"/>
</dbReference>
<feature type="domain" description="Glycosyltransferase 2-like" evidence="4">
    <location>
        <begin position="3"/>
        <end position="136"/>
    </location>
</feature>
<dbReference type="Proteomes" id="UP000011135">
    <property type="component" value="Unassembled WGS sequence"/>
</dbReference>
<gene>
    <name evidence="5" type="ORF">C900_00342</name>
</gene>
<dbReference type="SUPFAM" id="SSF53448">
    <property type="entry name" value="Nucleotide-diphospho-sugar transferases"/>
    <property type="match status" value="1"/>
</dbReference>
<name>L8JJT0_9BACT</name>
<evidence type="ECO:0000313" key="6">
    <source>
        <dbReference type="Proteomes" id="UP000011135"/>
    </source>
</evidence>
<dbReference type="Gene3D" id="3.90.550.10">
    <property type="entry name" value="Spore Coat Polysaccharide Biosynthesis Protein SpsA, Chain A"/>
    <property type="match status" value="1"/>
</dbReference>
<evidence type="ECO:0000256" key="1">
    <source>
        <dbReference type="ARBA" id="ARBA00006739"/>
    </source>
</evidence>
<reference evidence="5 6" key="1">
    <citation type="submission" date="2012-12" db="EMBL/GenBank/DDBJ databases">
        <title>Genome assembly of Fulvivirga imtechensis AK7.</title>
        <authorList>
            <person name="Nupur N."/>
            <person name="Khatri I."/>
            <person name="Kumar R."/>
            <person name="Subramanian S."/>
            <person name="Pinnaka A."/>
        </authorList>
    </citation>
    <scope>NUCLEOTIDE SEQUENCE [LARGE SCALE GENOMIC DNA]</scope>
    <source>
        <strain evidence="5 6">AK7</strain>
    </source>
</reference>
<dbReference type="InterPro" id="IPR001173">
    <property type="entry name" value="Glyco_trans_2-like"/>
</dbReference>
<dbReference type="GO" id="GO:0016757">
    <property type="term" value="F:glycosyltransferase activity"/>
    <property type="evidence" value="ECO:0007669"/>
    <property type="project" value="UniProtKB-KW"/>
</dbReference>
<keyword evidence="6" id="KW-1185">Reference proteome</keyword>
<comment type="caution">
    <text evidence="5">The sequence shown here is derived from an EMBL/GenBank/DDBJ whole genome shotgun (WGS) entry which is preliminary data.</text>
</comment>
<proteinExistence type="inferred from homology"/>
<evidence type="ECO:0000259" key="4">
    <source>
        <dbReference type="Pfam" id="PF00535"/>
    </source>
</evidence>
<sequence>MISIVIPVHNRKKFTRNCLLSLERQTVHEHNIIVVDDGSTDGTGEMLEHEFPEVTVITGNGNLFWTAAVNLGIRHALVAGADYVMTLNNDTIAAVDFMEKMLYRSAEEPDALLGALDIDFGTLKPYYGGEVTHQVWNTSRYLLQELEEKDWKGLHEVSLFPGRGLLIPRVVFEAIGLFEEEKLPHYMADYDFTVLARRNGFKVYCNYDAHLFTYPEEGGDHKIRKKKSLRNYYNHLFSIKGGGNLRNFTIYTLRNSPAGLVPMHLIKGYVQRVFGYLIH</sequence>
<dbReference type="InterPro" id="IPR029044">
    <property type="entry name" value="Nucleotide-diphossugar_trans"/>
</dbReference>
<dbReference type="OrthoDB" id="9771846at2"/>
<dbReference type="STRING" id="1237149.C900_00342"/>
<dbReference type="RefSeq" id="WP_009583257.1">
    <property type="nucleotide sequence ID" value="NZ_AMZN01000111.1"/>
</dbReference>